<protein>
    <submittedName>
        <fullName evidence="2">Uncharacterized protein</fullName>
    </submittedName>
</protein>
<keyword evidence="3" id="KW-1185">Reference proteome</keyword>
<name>A0A9X2GAG9_9ACTN</name>
<comment type="caution">
    <text evidence="2">The sequence shown here is derived from an EMBL/GenBank/DDBJ whole genome shotgun (WGS) entry which is preliminary data.</text>
</comment>
<dbReference type="AlphaFoldDB" id="A0A9X2GAG9"/>
<evidence type="ECO:0000313" key="2">
    <source>
        <dbReference type="EMBL" id="MCP2355589.1"/>
    </source>
</evidence>
<dbReference type="EMBL" id="JAMZEB010000002">
    <property type="protein sequence ID" value="MCP2355589.1"/>
    <property type="molecule type" value="Genomic_DNA"/>
</dbReference>
<sequence>MFNPDRRCDGGGGETDVNPPHPVFSDADLAFGTP</sequence>
<proteinExistence type="predicted"/>
<accession>A0A9X2GAG9</accession>
<reference evidence="2" key="1">
    <citation type="submission" date="2022-06" db="EMBL/GenBank/DDBJ databases">
        <title>Sequencing the genomes of 1000 actinobacteria strains.</title>
        <authorList>
            <person name="Klenk H.-P."/>
        </authorList>
    </citation>
    <scope>NUCLEOTIDE SEQUENCE</scope>
    <source>
        <strain evidence="2">DSM 46694</strain>
    </source>
</reference>
<gene>
    <name evidence="2" type="ORF">HD597_002609</name>
</gene>
<evidence type="ECO:0000256" key="1">
    <source>
        <dbReference type="SAM" id="MobiDB-lite"/>
    </source>
</evidence>
<organism evidence="2 3">
    <name type="scientific">Nonomuraea thailandensis</name>
    <dbReference type="NCBI Taxonomy" id="1188745"/>
    <lineage>
        <taxon>Bacteria</taxon>
        <taxon>Bacillati</taxon>
        <taxon>Actinomycetota</taxon>
        <taxon>Actinomycetes</taxon>
        <taxon>Streptosporangiales</taxon>
        <taxon>Streptosporangiaceae</taxon>
        <taxon>Nonomuraea</taxon>
    </lineage>
</organism>
<evidence type="ECO:0000313" key="3">
    <source>
        <dbReference type="Proteomes" id="UP001139648"/>
    </source>
</evidence>
<dbReference type="Proteomes" id="UP001139648">
    <property type="component" value="Unassembled WGS sequence"/>
</dbReference>
<feature type="region of interest" description="Disordered" evidence="1">
    <location>
        <begin position="1"/>
        <end position="34"/>
    </location>
</feature>